<feature type="transmembrane region" description="Helical" evidence="2">
    <location>
        <begin position="12"/>
        <end position="32"/>
    </location>
</feature>
<evidence type="ECO:0000256" key="1">
    <source>
        <dbReference type="SAM" id="MobiDB-lite"/>
    </source>
</evidence>
<comment type="caution">
    <text evidence="3">The sequence shown here is derived from an EMBL/GenBank/DDBJ whole genome shotgun (WGS) entry which is preliminary data.</text>
</comment>
<feature type="compositionally biased region" description="Low complexity" evidence="1">
    <location>
        <begin position="222"/>
        <end position="235"/>
    </location>
</feature>
<keyword evidence="4" id="KW-1185">Reference proteome</keyword>
<feature type="compositionally biased region" description="Pro residues" evidence="1">
    <location>
        <begin position="207"/>
        <end position="221"/>
    </location>
</feature>
<keyword evidence="2" id="KW-0472">Membrane</keyword>
<evidence type="ECO:0000313" key="4">
    <source>
        <dbReference type="Proteomes" id="UP000654345"/>
    </source>
</evidence>
<gene>
    <name evidence="3" type="ORF">KSB_68690</name>
</gene>
<reference evidence="3 4" key="1">
    <citation type="journal article" date="2021" name="Int. J. Syst. Evol. Microbiol.">
        <title>Reticulibacter mediterranei gen. nov., sp. nov., within the new family Reticulibacteraceae fam. nov., and Ktedonospora formicarum gen. nov., sp. nov., Ktedonobacter robiniae sp. nov., Dictyobacter formicarum sp. nov. and Dictyobacter arantiisoli sp. nov., belonging to the class Ktedonobacteria.</title>
        <authorList>
            <person name="Yabe S."/>
            <person name="Zheng Y."/>
            <person name="Wang C.M."/>
            <person name="Sakai Y."/>
            <person name="Abe K."/>
            <person name="Yokota A."/>
            <person name="Donadio S."/>
            <person name="Cavaletti L."/>
            <person name="Monciardini P."/>
        </authorList>
    </citation>
    <scope>NUCLEOTIDE SEQUENCE [LARGE SCALE GENOMIC DNA]</scope>
    <source>
        <strain evidence="3 4">SOSP1-30</strain>
    </source>
</reference>
<sequence>MDDVYSLRRNVIRLCIPILSLGLIVGTILLLMHPVEAYAHPSQSQDTLSAFSSSSIKVNYSSNGTFAASGDYTLEATEIIGTNAHMNSLPDPLHPTLTFSASTMTGFSLSHPFYGVNLVLSSNGSVSATGVAIKTGLFQDVNTGLKSFANKADLLILAAGGTVPRLVMKNVTLKVDRSIYANTFTVTSFHMVVSATAPAPLKASPPTDTPSPTVTPSPTKTPPTKGTPFPTGTPSLPLPLPTLTPPSVPTPTPTPKKCPCLLLCLIC</sequence>
<feature type="compositionally biased region" description="Pro residues" evidence="1">
    <location>
        <begin position="236"/>
        <end position="251"/>
    </location>
</feature>
<feature type="region of interest" description="Disordered" evidence="1">
    <location>
        <begin position="200"/>
        <end position="251"/>
    </location>
</feature>
<keyword evidence="2" id="KW-0812">Transmembrane</keyword>
<organism evidence="3 4">
    <name type="scientific">Ktedonobacter robiniae</name>
    <dbReference type="NCBI Taxonomy" id="2778365"/>
    <lineage>
        <taxon>Bacteria</taxon>
        <taxon>Bacillati</taxon>
        <taxon>Chloroflexota</taxon>
        <taxon>Ktedonobacteria</taxon>
        <taxon>Ktedonobacterales</taxon>
        <taxon>Ktedonobacteraceae</taxon>
        <taxon>Ktedonobacter</taxon>
    </lineage>
</organism>
<proteinExistence type="predicted"/>
<evidence type="ECO:0000256" key="2">
    <source>
        <dbReference type="SAM" id="Phobius"/>
    </source>
</evidence>
<protein>
    <submittedName>
        <fullName evidence="3">Uncharacterized protein</fullName>
    </submittedName>
</protein>
<dbReference type="Proteomes" id="UP000654345">
    <property type="component" value="Unassembled WGS sequence"/>
</dbReference>
<dbReference type="EMBL" id="BNJG01000003">
    <property type="protein sequence ID" value="GHO58394.1"/>
    <property type="molecule type" value="Genomic_DNA"/>
</dbReference>
<accession>A0ABQ3UZW0</accession>
<name>A0ABQ3UZW0_9CHLR</name>
<keyword evidence="2" id="KW-1133">Transmembrane helix</keyword>
<evidence type="ECO:0000313" key="3">
    <source>
        <dbReference type="EMBL" id="GHO58394.1"/>
    </source>
</evidence>